<reference evidence="2" key="1">
    <citation type="journal article" date="2020" name="Stud. Mycol.">
        <title>101 Dothideomycetes genomes: a test case for predicting lifestyles and emergence of pathogens.</title>
        <authorList>
            <person name="Haridas S."/>
            <person name="Albert R."/>
            <person name="Binder M."/>
            <person name="Bloem J."/>
            <person name="Labutti K."/>
            <person name="Salamov A."/>
            <person name="Andreopoulos B."/>
            <person name="Baker S."/>
            <person name="Barry K."/>
            <person name="Bills G."/>
            <person name="Bluhm B."/>
            <person name="Cannon C."/>
            <person name="Castanera R."/>
            <person name="Culley D."/>
            <person name="Daum C."/>
            <person name="Ezra D."/>
            <person name="Gonzalez J."/>
            <person name="Henrissat B."/>
            <person name="Kuo A."/>
            <person name="Liang C."/>
            <person name="Lipzen A."/>
            <person name="Lutzoni F."/>
            <person name="Magnuson J."/>
            <person name="Mondo S."/>
            <person name="Nolan M."/>
            <person name="Ohm R."/>
            <person name="Pangilinan J."/>
            <person name="Park H.-J."/>
            <person name="Ramirez L."/>
            <person name="Alfaro M."/>
            <person name="Sun H."/>
            <person name="Tritt A."/>
            <person name="Yoshinaga Y."/>
            <person name="Zwiers L.-H."/>
            <person name="Turgeon B."/>
            <person name="Goodwin S."/>
            <person name="Spatafora J."/>
            <person name="Crous P."/>
            <person name="Grigoriev I."/>
        </authorList>
    </citation>
    <scope>NUCLEOTIDE SEQUENCE</scope>
    <source>
        <strain evidence="2">CBS 107.79</strain>
    </source>
</reference>
<organism evidence="2 3">
    <name type="scientific">Bimuria novae-zelandiae CBS 107.79</name>
    <dbReference type="NCBI Taxonomy" id="1447943"/>
    <lineage>
        <taxon>Eukaryota</taxon>
        <taxon>Fungi</taxon>
        <taxon>Dikarya</taxon>
        <taxon>Ascomycota</taxon>
        <taxon>Pezizomycotina</taxon>
        <taxon>Dothideomycetes</taxon>
        <taxon>Pleosporomycetidae</taxon>
        <taxon>Pleosporales</taxon>
        <taxon>Massarineae</taxon>
        <taxon>Didymosphaeriaceae</taxon>
        <taxon>Bimuria</taxon>
    </lineage>
</organism>
<sequence length="177" mass="18607">AVALTASALPQTTPIAESENFGVIAIRSGSPVHNLAFQAARSSLLVGAKSQNSSCDAPGINSATFYIQDQELQLLPSRTSARPQTIFVDRSGMGMGNIGYVTGAEPLGENWETKGWAIDNNELKFDGTGIQACPDAIDGAWSLWLQGSATPGWNENCTAITAAAIKAENPVGCWYTS</sequence>
<feature type="non-terminal residue" evidence="2">
    <location>
        <position position="1"/>
    </location>
</feature>
<name>A0A6A5VA03_9PLEO</name>
<evidence type="ECO:0000313" key="2">
    <source>
        <dbReference type="EMBL" id="KAF1973510.1"/>
    </source>
</evidence>
<dbReference type="EMBL" id="ML976741">
    <property type="protein sequence ID" value="KAF1966790.1"/>
    <property type="molecule type" value="Genomic_DNA"/>
</dbReference>
<evidence type="ECO:0000313" key="1">
    <source>
        <dbReference type="EMBL" id="KAF1966790.1"/>
    </source>
</evidence>
<gene>
    <name evidence="1" type="ORF">BU23DRAFT_438396</name>
    <name evidence="2" type="ORF">BU23DRAFT_441944</name>
</gene>
<keyword evidence="3" id="KW-1185">Reference proteome</keyword>
<dbReference type="EMBL" id="ML976680">
    <property type="protein sequence ID" value="KAF1973510.1"/>
    <property type="molecule type" value="Genomic_DNA"/>
</dbReference>
<accession>A0A6A5VA03</accession>
<protein>
    <recommendedName>
        <fullName evidence="4">Cell wall protein PhiA</fullName>
    </recommendedName>
</protein>
<dbReference type="OrthoDB" id="4093325at2759"/>
<evidence type="ECO:0008006" key="4">
    <source>
        <dbReference type="Google" id="ProtNLM"/>
    </source>
</evidence>
<feature type="non-terminal residue" evidence="2">
    <location>
        <position position="177"/>
    </location>
</feature>
<evidence type="ECO:0000313" key="3">
    <source>
        <dbReference type="Proteomes" id="UP000800036"/>
    </source>
</evidence>
<proteinExistence type="predicted"/>
<dbReference type="AlphaFoldDB" id="A0A6A5VA03"/>
<dbReference type="Proteomes" id="UP000800036">
    <property type="component" value="Unassembled WGS sequence"/>
</dbReference>